<dbReference type="AlphaFoldDB" id="A0A7W5ANA6"/>
<name>A0A7W5ANA6_9ACTN</name>
<evidence type="ECO:0000259" key="1">
    <source>
        <dbReference type="Pfam" id="PF04149"/>
    </source>
</evidence>
<dbReference type="RefSeq" id="WP_183225351.1">
    <property type="nucleotide sequence ID" value="NZ_BAAAGQ010000010.1"/>
</dbReference>
<evidence type="ECO:0000313" key="3">
    <source>
        <dbReference type="EMBL" id="MBB3099285.1"/>
    </source>
</evidence>
<sequence>MIKPTEEPRWRRSGRCATGTCVEVARIGNRFLIRDSKDLGATPLDFTKEEWDAFVAGVKAGDFGFDE</sequence>
<reference evidence="2 5" key="2">
    <citation type="submission" date="2021-01" db="EMBL/GenBank/DDBJ databases">
        <title>Whole genome shotgun sequence of Actinoplanes capillaceus NBRC 16408.</title>
        <authorList>
            <person name="Komaki H."/>
            <person name="Tamura T."/>
        </authorList>
    </citation>
    <scope>NUCLEOTIDE SEQUENCE [LARGE SCALE GENOMIC DNA]</scope>
    <source>
        <strain evidence="2 5">NBRC 16408</strain>
    </source>
</reference>
<dbReference type="Proteomes" id="UP000590749">
    <property type="component" value="Unassembled WGS sequence"/>
</dbReference>
<proteinExistence type="predicted"/>
<protein>
    <recommendedName>
        <fullName evidence="1">DUF397 domain-containing protein</fullName>
    </recommendedName>
</protein>
<dbReference type="InterPro" id="IPR007278">
    <property type="entry name" value="DUF397"/>
</dbReference>
<evidence type="ECO:0000313" key="5">
    <source>
        <dbReference type="Proteomes" id="UP000645640"/>
    </source>
</evidence>
<gene>
    <name evidence="2" type="ORF">Aca07nite_46650</name>
    <name evidence="3" type="ORF">FHR83_006991</name>
</gene>
<reference evidence="3 4" key="1">
    <citation type="submission" date="2020-08" db="EMBL/GenBank/DDBJ databases">
        <title>Genomic Encyclopedia of Type Strains, Phase III (KMG-III): the genomes of soil and plant-associated and newly described type strains.</title>
        <authorList>
            <person name="Whitman W."/>
        </authorList>
    </citation>
    <scope>NUCLEOTIDE SEQUENCE [LARGE SCALE GENOMIC DNA]</scope>
    <source>
        <strain evidence="3 4">CECT 3287</strain>
    </source>
</reference>
<accession>A0A7W5ANA6</accession>
<dbReference type="EMBL" id="BOMF01000089">
    <property type="protein sequence ID" value="GID47390.1"/>
    <property type="molecule type" value="Genomic_DNA"/>
</dbReference>
<evidence type="ECO:0000313" key="2">
    <source>
        <dbReference type="EMBL" id="GID47390.1"/>
    </source>
</evidence>
<dbReference type="EMBL" id="JACHXF010000018">
    <property type="protein sequence ID" value="MBB3099285.1"/>
    <property type="molecule type" value="Genomic_DNA"/>
</dbReference>
<evidence type="ECO:0000313" key="4">
    <source>
        <dbReference type="Proteomes" id="UP000590749"/>
    </source>
</evidence>
<feature type="domain" description="DUF397" evidence="1">
    <location>
        <begin position="9"/>
        <end position="59"/>
    </location>
</feature>
<comment type="caution">
    <text evidence="3">The sequence shown here is derived from an EMBL/GenBank/DDBJ whole genome shotgun (WGS) entry which is preliminary data.</text>
</comment>
<keyword evidence="4" id="KW-1185">Reference proteome</keyword>
<organism evidence="3 4">
    <name type="scientific">Actinoplanes campanulatus</name>
    <dbReference type="NCBI Taxonomy" id="113559"/>
    <lineage>
        <taxon>Bacteria</taxon>
        <taxon>Bacillati</taxon>
        <taxon>Actinomycetota</taxon>
        <taxon>Actinomycetes</taxon>
        <taxon>Micromonosporales</taxon>
        <taxon>Micromonosporaceae</taxon>
        <taxon>Actinoplanes</taxon>
    </lineage>
</organism>
<dbReference type="Pfam" id="PF04149">
    <property type="entry name" value="DUF397"/>
    <property type="match status" value="1"/>
</dbReference>